<evidence type="ECO:0000256" key="11">
    <source>
        <dbReference type="ARBA" id="ARBA00022884"/>
    </source>
</evidence>
<evidence type="ECO:0000256" key="6">
    <source>
        <dbReference type="ARBA" id="ARBA00022598"/>
    </source>
</evidence>
<dbReference type="InterPro" id="IPR045864">
    <property type="entry name" value="aa-tRNA-synth_II/BPL/LPL"/>
</dbReference>
<dbReference type="GO" id="GO:0005524">
    <property type="term" value="F:ATP binding"/>
    <property type="evidence" value="ECO:0007669"/>
    <property type="project" value="UniProtKB-UniRule"/>
</dbReference>
<dbReference type="FunFam" id="3.50.40.10:FF:000001">
    <property type="entry name" value="Phenylalanine--tRNA ligase beta subunit"/>
    <property type="match status" value="1"/>
</dbReference>
<evidence type="ECO:0000256" key="10">
    <source>
        <dbReference type="ARBA" id="ARBA00022842"/>
    </source>
</evidence>
<dbReference type="Pfam" id="PF17759">
    <property type="entry name" value="tRNA_synthFbeta"/>
    <property type="match status" value="1"/>
</dbReference>
<accession>A0A1Z9Z1Q3</accession>
<comment type="cofactor">
    <cofactor evidence="15">
        <name>Mg(2+)</name>
        <dbReference type="ChEBI" id="CHEBI:18420"/>
    </cofactor>
    <text evidence="15">Binds 2 magnesium ions per tetramer.</text>
</comment>
<evidence type="ECO:0000256" key="4">
    <source>
        <dbReference type="ARBA" id="ARBA00022490"/>
    </source>
</evidence>
<comment type="similarity">
    <text evidence="2 15">Belongs to the phenylalanyl-tRNA synthetase beta subunit family. Type 1 subfamily.</text>
</comment>
<evidence type="ECO:0000259" key="17">
    <source>
        <dbReference type="PROSITE" id="PS50886"/>
    </source>
</evidence>
<dbReference type="Gene3D" id="2.40.50.140">
    <property type="entry name" value="Nucleic acid-binding proteins"/>
    <property type="match status" value="1"/>
</dbReference>
<dbReference type="InterPro" id="IPR041616">
    <property type="entry name" value="PheRS_beta_core"/>
</dbReference>
<dbReference type="InterPro" id="IPR002547">
    <property type="entry name" value="tRNA-bd_dom"/>
</dbReference>
<keyword evidence="9 15" id="KW-0067">ATP-binding</keyword>
<dbReference type="InterPro" id="IPR004532">
    <property type="entry name" value="Phe-tRNA-ligase_IIc_bsu_bact"/>
</dbReference>
<dbReference type="OrthoDB" id="9805455at2"/>
<dbReference type="GO" id="GO:0004826">
    <property type="term" value="F:phenylalanine-tRNA ligase activity"/>
    <property type="evidence" value="ECO:0007669"/>
    <property type="project" value="UniProtKB-UniRule"/>
</dbReference>
<dbReference type="InterPro" id="IPR009061">
    <property type="entry name" value="DNA-bd_dom_put_sf"/>
</dbReference>
<organism evidence="20 21">
    <name type="scientific">Acinetobacter populi</name>
    <dbReference type="NCBI Taxonomy" id="1582270"/>
    <lineage>
        <taxon>Bacteria</taxon>
        <taxon>Pseudomonadati</taxon>
        <taxon>Pseudomonadota</taxon>
        <taxon>Gammaproteobacteria</taxon>
        <taxon>Moraxellales</taxon>
        <taxon>Moraxellaceae</taxon>
        <taxon>Acinetobacter</taxon>
    </lineage>
</organism>
<dbReference type="PANTHER" id="PTHR10947">
    <property type="entry name" value="PHENYLALANYL-TRNA SYNTHETASE BETA CHAIN AND LEUCINE-RICH REPEAT-CONTAINING PROTEIN 47"/>
    <property type="match status" value="1"/>
</dbReference>
<dbReference type="RefSeq" id="WP_087618992.1">
    <property type="nucleotide sequence ID" value="NZ_NEXX01000001.1"/>
</dbReference>
<dbReference type="FunFam" id="3.30.56.10:FF:000002">
    <property type="entry name" value="Phenylalanine--tRNA ligase beta subunit"/>
    <property type="match status" value="1"/>
</dbReference>
<evidence type="ECO:0000259" key="19">
    <source>
        <dbReference type="PROSITE" id="PS51483"/>
    </source>
</evidence>
<keyword evidence="7 15" id="KW-0479">Metal-binding</keyword>
<dbReference type="SMART" id="SM00896">
    <property type="entry name" value="FDX-ACB"/>
    <property type="match status" value="1"/>
</dbReference>
<evidence type="ECO:0000256" key="1">
    <source>
        <dbReference type="ARBA" id="ARBA00004496"/>
    </source>
</evidence>
<name>A0A1Z9Z1Q3_9GAMM</name>
<dbReference type="Gene3D" id="3.30.56.10">
    <property type="match status" value="2"/>
</dbReference>
<dbReference type="InterPro" id="IPR005147">
    <property type="entry name" value="tRNA_synthase_B5-dom"/>
</dbReference>
<feature type="binding site" evidence="15">
    <location>
        <position position="466"/>
    </location>
    <ligand>
        <name>Mg(2+)</name>
        <dbReference type="ChEBI" id="CHEBI:18420"/>
        <note>shared with alpha subunit</note>
    </ligand>
</feature>
<keyword evidence="11 16" id="KW-0694">RNA-binding</keyword>
<dbReference type="Gene3D" id="3.30.930.10">
    <property type="entry name" value="Bira Bifunctional Protein, Domain 2"/>
    <property type="match status" value="1"/>
</dbReference>
<dbReference type="GO" id="GO:0000287">
    <property type="term" value="F:magnesium ion binding"/>
    <property type="evidence" value="ECO:0007669"/>
    <property type="project" value="UniProtKB-UniRule"/>
</dbReference>
<dbReference type="PROSITE" id="PS51447">
    <property type="entry name" value="FDX_ACB"/>
    <property type="match status" value="1"/>
</dbReference>
<dbReference type="InterPro" id="IPR033714">
    <property type="entry name" value="tRNA_bind_bactPheRS"/>
</dbReference>
<dbReference type="PROSITE" id="PS51483">
    <property type="entry name" value="B5"/>
    <property type="match status" value="1"/>
</dbReference>
<comment type="subcellular location">
    <subcellularLocation>
        <location evidence="1 15">Cytoplasm</location>
    </subcellularLocation>
</comment>
<dbReference type="InterPro" id="IPR005121">
    <property type="entry name" value="Fdx_antiC-bd"/>
</dbReference>
<evidence type="ECO:0000256" key="14">
    <source>
        <dbReference type="ARBA" id="ARBA00049255"/>
    </source>
</evidence>
<dbReference type="CDD" id="cd02796">
    <property type="entry name" value="tRNA_bind_bactPheRS"/>
    <property type="match status" value="1"/>
</dbReference>
<keyword evidence="13 15" id="KW-0030">Aminoacyl-tRNA synthetase</keyword>
<gene>
    <name evidence="15" type="primary">pheT</name>
    <name evidence="20" type="ORF">CAP51_01650</name>
</gene>
<comment type="caution">
    <text evidence="20">The sequence shown here is derived from an EMBL/GenBank/DDBJ whole genome shotgun (WGS) entry which is preliminary data.</text>
</comment>
<dbReference type="PROSITE" id="PS50886">
    <property type="entry name" value="TRBD"/>
    <property type="match status" value="1"/>
</dbReference>
<dbReference type="EC" id="6.1.1.20" evidence="15"/>
<evidence type="ECO:0000313" key="20">
    <source>
        <dbReference type="EMBL" id="OUY08352.1"/>
    </source>
</evidence>
<dbReference type="Pfam" id="PF03483">
    <property type="entry name" value="B3_4"/>
    <property type="match status" value="1"/>
</dbReference>
<evidence type="ECO:0000256" key="5">
    <source>
        <dbReference type="ARBA" id="ARBA00022555"/>
    </source>
</evidence>
<dbReference type="SUPFAM" id="SSF50249">
    <property type="entry name" value="Nucleic acid-binding proteins"/>
    <property type="match status" value="1"/>
</dbReference>
<feature type="domain" description="TRNA-binding" evidence="17">
    <location>
        <begin position="39"/>
        <end position="148"/>
    </location>
</feature>
<protein>
    <recommendedName>
        <fullName evidence="15">Phenylalanine--tRNA ligase beta subunit</fullName>
        <ecNumber evidence="15">6.1.1.20</ecNumber>
    </recommendedName>
    <alternativeName>
        <fullName evidence="15">Phenylalanyl-tRNA synthetase beta subunit</fullName>
        <shortName evidence="15">PheRS</shortName>
    </alternativeName>
</protein>
<keyword evidence="12 15" id="KW-0648">Protein biosynthesis</keyword>
<evidence type="ECO:0000256" key="13">
    <source>
        <dbReference type="ARBA" id="ARBA00023146"/>
    </source>
</evidence>
<evidence type="ECO:0000256" key="2">
    <source>
        <dbReference type="ARBA" id="ARBA00008653"/>
    </source>
</evidence>
<comment type="subunit">
    <text evidence="3 15">Tetramer of two alpha and two beta subunits.</text>
</comment>
<sequence>MKISENWLRSWVNPAVDSDKLAEQLTMLGLEIDETAPVAKHFTGVVVGEVLTVEQHPDADRLRVTTVNIGEAEPLQIVCGAPNVRVGMKAPVATIGAVLPGDFKIKKGKLRGVESHGMLCGASEIDLEDKIDGLLELPEDAPVGICIREYLKLDDRVIDISITPNRGDCFSIRGIAREVAVINQLQYQAPDIQPVAATIADEKPVFVETQGAPRYLGRIIKNVNTQAVTPDWMQEALSRSGIRSHSILVDITNYVLMELGQPLHAFDLDKITGSVIVRQAKEGEKLVLLNEQEVALQDDVMVIADDEKVLAIAGIMGGLSSSVTDTTRDIFLESAFFDPLAIAGRARRFGLHTDASQRYERGVDFELPLLAMHRASQLIQQLAATDETGFAEITVEEKPELLPKRTAIGLTQVQVDKLLGFSIEGAFIEDVLTRLECQVERTVDDGWIVTPPSHRYDLSIYQDLIEEIARIYGYDNIPTAKPEMQITLADYQDQTELGQLRQTLVTLGYQEAISFSFVDEKLEKQLNPDVQALALANPISSDLAVMRSTLLSSLIPCVQYNINRQQGRVRFFELGLRFAYPQDQQDTNSIDDLKQIPTLALIAVGSHKPEQWHEKTQAMDFFDLKGEIENILAVAHIQAEYVRSERAWLHPGQSAEILHNGKSIGYLGRLHPSLETALDLGITWVAELDQSAVLQPYVYNFTELSRFPSVRRDIAVLINDTIALSRIDATIKQAAGEFLAASWLFDVYTGQGVDVGYRSLAFALHFQHSSRTLEDAEIKQAMDNVIESLETTYKAKLRAS</sequence>
<dbReference type="PANTHER" id="PTHR10947:SF0">
    <property type="entry name" value="PHENYLALANINE--TRNA LIGASE BETA SUBUNIT"/>
    <property type="match status" value="1"/>
</dbReference>
<dbReference type="SUPFAM" id="SSF46955">
    <property type="entry name" value="Putative DNA-binding domain"/>
    <property type="match status" value="1"/>
</dbReference>
<dbReference type="Pfam" id="PF01588">
    <property type="entry name" value="tRNA_bind"/>
    <property type="match status" value="1"/>
</dbReference>
<dbReference type="Pfam" id="PF03147">
    <property type="entry name" value="FDX-ACB"/>
    <property type="match status" value="1"/>
</dbReference>
<dbReference type="SUPFAM" id="SSF56037">
    <property type="entry name" value="PheT/TilS domain"/>
    <property type="match status" value="1"/>
</dbReference>
<evidence type="ECO:0000259" key="18">
    <source>
        <dbReference type="PROSITE" id="PS51447"/>
    </source>
</evidence>
<dbReference type="FunFam" id="2.40.50.140:FF:000045">
    <property type="entry name" value="Phenylalanine--tRNA ligase beta subunit"/>
    <property type="match status" value="1"/>
</dbReference>
<reference evidence="20 21" key="1">
    <citation type="submission" date="2017-05" db="EMBL/GenBank/DDBJ databases">
        <title>Acinetobacter populi ANC 5415 (= PBJ7), whole genome shotgun sequencing project.</title>
        <authorList>
            <person name="Nemec A."/>
            <person name="Radolfova-Krizova L."/>
        </authorList>
    </citation>
    <scope>NUCLEOTIDE SEQUENCE [LARGE SCALE GENOMIC DNA]</scope>
    <source>
        <strain evidence="20 21">PBJ7</strain>
    </source>
</reference>
<evidence type="ECO:0000256" key="9">
    <source>
        <dbReference type="ARBA" id="ARBA00022840"/>
    </source>
</evidence>
<evidence type="ECO:0000256" key="3">
    <source>
        <dbReference type="ARBA" id="ARBA00011209"/>
    </source>
</evidence>
<evidence type="ECO:0000256" key="7">
    <source>
        <dbReference type="ARBA" id="ARBA00022723"/>
    </source>
</evidence>
<dbReference type="HAMAP" id="MF_00283">
    <property type="entry name" value="Phe_tRNA_synth_beta1"/>
    <property type="match status" value="1"/>
</dbReference>
<dbReference type="GO" id="GO:0006432">
    <property type="term" value="P:phenylalanyl-tRNA aminoacylation"/>
    <property type="evidence" value="ECO:0007669"/>
    <property type="project" value="UniProtKB-UniRule"/>
</dbReference>
<dbReference type="FunFam" id="3.30.930.10:FF:000022">
    <property type="entry name" value="Phenylalanine--tRNA ligase beta subunit"/>
    <property type="match status" value="1"/>
</dbReference>
<dbReference type="SMART" id="SM00873">
    <property type="entry name" value="B3_4"/>
    <property type="match status" value="1"/>
</dbReference>
<feature type="binding site" evidence="15">
    <location>
        <position position="467"/>
    </location>
    <ligand>
        <name>Mg(2+)</name>
        <dbReference type="ChEBI" id="CHEBI:18420"/>
        <note>shared with alpha subunit</note>
    </ligand>
</feature>
<dbReference type="InterPro" id="IPR020825">
    <property type="entry name" value="Phe-tRNA_synthase-like_B3/B4"/>
</dbReference>
<dbReference type="SMART" id="SM00874">
    <property type="entry name" value="B5"/>
    <property type="match status" value="1"/>
</dbReference>
<feature type="domain" description="B5" evidence="19">
    <location>
        <begin position="403"/>
        <end position="479"/>
    </location>
</feature>
<evidence type="ECO:0000313" key="21">
    <source>
        <dbReference type="Proteomes" id="UP000196536"/>
    </source>
</evidence>
<dbReference type="NCBIfam" id="TIGR00472">
    <property type="entry name" value="pheT_bact"/>
    <property type="match status" value="1"/>
</dbReference>
<feature type="domain" description="FDX-ACB" evidence="18">
    <location>
        <begin position="705"/>
        <end position="798"/>
    </location>
</feature>
<dbReference type="GO" id="GO:0000049">
    <property type="term" value="F:tRNA binding"/>
    <property type="evidence" value="ECO:0007669"/>
    <property type="project" value="UniProtKB-UniRule"/>
</dbReference>
<dbReference type="Gene3D" id="3.30.70.380">
    <property type="entry name" value="Ferrodoxin-fold anticodon-binding domain"/>
    <property type="match status" value="1"/>
</dbReference>
<dbReference type="Proteomes" id="UP000196536">
    <property type="component" value="Unassembled WGS sequence"/>
</dbReference>
<dbReference type="InterPro" id="IPR005146">
    <property type="entry name" value="B3/B4_tRNA-bd"/>
</dbReference>
<keyword evidence="10 15" id="KW-0460">Magnesium</keyword>
<dbReference type="InterPro" id="IPR036690">
    <property type="entry name" value="Fdx_antiC-bd_sf"/>
</dbReference>
<dbReference type="SUPFAM" id="SSF55681">
    <property type="entry name" value="Class II aaRS and biotin synthetases"/>
    <property type="match status" value="1"/>
</dbReference>
<dbReference type="FunFam" id="3.30.70.380:FF:000001">
    <property type="entry name" value="Phenylalanine--tRNA ligase beta subunit"/>
    <property type="match status" value="1"/>
</dbReference>
<evidence type="ECO:0000256" key="8">
    <source>
        <dbReference type="ARBA" id="ARBA00022741"/>
    </source>
</evidence>
<dbReference type="AlphaFoldDB" id="A0A1Z9Z1Q3"/>
<dbReference type="Gene3D" id="3.50.40.10">
    <property type="entry name" value="Phenylalanyl-trna Synthetase, Chain B, domain 3"/>
    <property type="match status" value="1"/>
</dbReference>
<dbReference type="InterPro" id="IPR012340">
    <property type="entry name" value="NA-bd_OB-fold"/>
</dbReference>
<dbReference type="Pfam" id="PF03484">
    <property type="entry name" value="B5"/>
    <property type="match status" value="1"/>
</dbReference>
<evidence type="ECO:0000256" key="16">
    <source>
        <dbReference type="PROSITE-ProRule" id="PRU00209"/>
    </source>
</evidence>
<dbReference type="CDD" id="cd00769">
    <property type="entry name" value="PheRS_beta_core"/>
    <property type="match status" value="1"/>
</dbReference>
<evidence type="ECO:0000256" key="12">
    <source>
        <dbReference type="ARBA" id="ARBA00022917"/>
    </source>
</evidence>
<keyword evidence="5 16" id="KW-0820">tRNA-binding</keyword>
<keyword evidence="21" id="KW-1185">Reference proteome</keyword>
<dbReference type="SUPFAM" id="SSF54991">
    <property type="entry name" value="Anticodon-binding domain of PheRS"/>
    <property type="match status" value="1"/>
</dbReference>
<keyword evidence="6 15" id="KW-0436">Ligase</keyword>
<keyword evidence="4 15" id="KW-0963">Cytoplasm</keyword>
<feature type="binding site" evidence="15">
    <location>
        <position position="457"/>
    </location>
    <ligand>
        <name>Mg(2+)</name>
        <dbReference type="ChEBI" id="CHEBI:18420"/>
        <note>shared with alpha subunit</note>
    </ligand>
</feature>
<dbReference type="EMBL" id="NEXX01000001">
    <property type="protein sequence ID" value="OUY08352.1"/>
    <property type="molecule type" value="Genomic_DNA"/>
</dbReference>
<comment type="catalytic activity">
    <reaction evidence="14 15">
        <text>tRNA(Phe) + L-phenylalanine + ATP = L-phenylalanyl-tRNA(Phe) + AMP + diphosphate + H(+)</text>
        <dbReference type="Rhea" id="RHEA:19413"/>
        <dbReference type="Rhea" id="RHEA-COMP:9668"/>
        <dbReference type="Rhea" id="RHEA-COMP:9699"/>
        <dbReference type="ChEBI" id="CHEBI:15378"/>
        <dbReference type="ChEBI" id="CHEBI:30616"/>
        <dbReference type="ChEBI" id="CHEBI:33019"/>
        <dbReference type="ChEBI" id="CHEBI:58095"/>
        <dbReference type="ChEBI" id="CHEBI:78442"/>
        <dbReference type="ChEBI" id="CHEBI:78531"/>
        <dbReference type="ChEBI" id="CHEBI:456215"/>
        <dbReference type="EC" id="6.1.1.20"/>
    </reaction>
</comment>
<evidence type="ECO:0000256" key="15">
    <source>
        <dbReference type="HAMAP-Rule" id="MF_00283"/>
    </source>
</evidence>
<dbReference type="GO" id="GO:0009328">
    <property type="term" value="C:phenylalanine-tRNA ligase complex"/>
    <property type="evidence" value="ECO:0007669"/>
    <property type="project" value="TreeGrafter"/>
</dbReference>
<feature type="binding site" evidence="15">
    <location>
        <position position="463"/>
    </location>
    <ligand>
        <name>Mg(2+)</name>
        <dbReference type="ChEBI" id="CHEBI:18420"/>
        <note>shared with alpha subunit</note>
    </ligand>
</feature>
<dbReference type="NCBIfam" id="NF045760">
    <property type="entry name" value="YtpR"/>
    <property type="match status" value="1"/>
</dbReference>
<proteinExistence type="inferred from homology"/>
<dbReference type="InterPro" id="IPR045060">
    <property type="entry name" value="Phe-tRNA-ligase_IIc_bsu"/>
</dbReference>
<keyword evidence="8 15" id="KW-0547">Nucleotide-binding</keyword>